<keyword evidence="1" id="KW-0472">Membrane</keyword>
<proteinExistence type="predicted"/>
<reference evidence="2" key="1">
    <citation type="submission" date="2022-01" db="EMBL/GenBank/DDBJ databases">
        <authorList>
            <person name="King R."/>
        </authorList>
    </citation>
    <scope>NUCLEOTIDE SEQUENCE</scope>
</reference>
<name>A0A9N9TR49_PHYSR</name>
<protein>
    <submittedName>
        <fullName evidence="2">Uncharacterized protein</fullName>
    </submittedName>
</protein>
<dbReference type="EMBL" id="OU900099">
    <property type="protein sequence ID" value="CAG9863030.1"/>
    <property type="molecule type" value="Genomic_DNA"/>
</dbReference>
<keyword evidence="3" id="KW-1185">Reference proteome</keyword>
<evidence type="ECO:0000313" key="2">
    <source>
        <dbReference type="EMBL" id="CAG9863030.1"/>
    </source>
</evidence>
<evidence type="ECO:0000313" key="3">
    <source>
        <dbReference type="Proteomes" id="UP001153712"/>
    </source>
</evidence>
<feature type="transmembrane region" description="Helical" evidence="1">
    <location>
        <begin position="27"/>
        <end position="47"/>
    </location>
</feature>
<gene>
    <name evidence="2" type="ORF">PHYEVI_LOCUS9331</name>
</gene>
<evidence type="ECO:0000256" key="1">
    <source>
        <dbReference type="SAM" id="Phobius"/>
    </source>
</evidence>
<organism evidence="2 3">
    <name type="scientific">Phyllotreta striolata</name>
    <name type="common">Striped flea beetle</name>
    <name type="synonym">Crioceris striolata</name>
    <dbReference type="NCBI Taxonomy" id="444603"/>
    <lineage>
        <taxon>Eukaryota</taxon>
        <taxon>Metazoa</taxon>
        <taxon>Ecdysozoa</taxon>
        <taxon>Arthropoda</taxon>
        <taxon>Hexapoda</taxon>
        <taxon>Insecta</taxon>
        <taxon>Pterygota</taxon>
        <taxon>Neoptera</taxon>
        <taxon>Endopterygota</taxon>
        <taxon>Coleoptera</taxon>
        <taxon>Polyphaga</taxon>
        <taxon>Cucujiformia</taxon>
        <taxon>Chrysomeloidea</taxon>
        <taxon>Chrysomelidae</taxon>
        <taxon>Galerucinae</taxon>
        <taxon>Alticini</taxon>
        <taxon>Phyllotreta</taxon>
    </lineage>
</organism>
<dbReference type="Proteomes" id="UP001153712">
    <property type="component" value="Chromosome 6"/>
</dbReference>
<accession>A0A9N9TR49</accession>
<dbReference type="AlphaFoldDB" id="A0A9N9TR49"/>
<keyword evidence="1" id="KW-0812">Transmembrane</keyword>
<sequence length="54" mass="6246">MNFVCVSLFVEFLNFKVGCDVKSTRKIIFATQTMCVLCIFYTCNGLLTKQIREQ</sequence>
<keyword evidence="1" id="KW-1133">Transmembrane helix</keyword>